<accession>A0A0P0CZ12</accession>
<dbReference type="STRING" id="512763.DC20_14710"/>
<dbReference type="PATRIC" id="fig|512763.3.peg.3236"/>
<gene>
    <name evidence="1" type="ORF">DC20_14710</name>
</gene>
<sequence length="287" mass="31246">MGNEADYSPQKGTRLHPESVNLIPFTCMKTLVKPLAYLIALAFFTFACSEDGHEQPQPQPGKAVNEWGQSMLQIEQIAIEMEQIARGTYPNGSRFLACSSVQNEATPEGLETTFTFSGTSPCVDGKTRSGKIIMFTSNNTNLERIIYLDNYLVNGTRLEGAFAFQLIQVPGKASVIRMVSSNAQVVPTTGGSYRYSLNRVTHLKEGAGTPNDTSDDVVEIYEGEYSCFKHNGAFEASLVTPVVVKKTCNAADNLKPVQGKIQMEMTTGQKSILNFGNGTCAAQPFAE</sequence>
<organism evidence="1 2">
    <name type="scientific">Rufibacter tibetensis</name>
    <dbReference type="NCBI Taxonomy" id="512763"/>
    <lineage>
        <taxon>Bacteria</taxon>
        <taxon>Pseudomonadati</taxon>
        <taxon>Bacteroidota</taxon>
        <taxon>Cytophagia</taxon>
        <taxon>Cytophagales</taxon>
        <taxon>Hymenobacteraceae</taxon>
        <taxon>Rufibacter</taxon>
    </lineage>
</organism>
<reference evidence="1 2" key="1">
    <citation type="submission" date="2015-08" db="EMBL/GenBank/DDBJ databases">
        <title>Complete genome sequence of Rufibacter tibetensis strain 1351t, a radiation-resistant bacterium from tibet plateau.</title>
        <authorList>
            <person name="Dai J."/>
        </authorList>
    </citation>
    <scope>NUCLEOTIDE SEQUENCE [LARGE SCALE GENOMIC DNA]</scope>
    <source>
        <strain evidence="1 2">1351</strain>
    </source>
</reference>
<name>A0A0P0CZ12_9BACT</name>
<evidence type="ECO:0000313" key="1">
    <source>
        <dbReference type="EMBL" id="ALI99997.1"/>
    </source>
</evidence>
<proteinExistence type="predicted"/>
<keyword evidence="2" id="KW-1185">Reference proteome</keyword>
<dbReference type="AlphaFoldDB" id="A0A0P0CZ12"/>
<dbReference type="Proteomes" id="UP000061382">
    <property type="component" value="Chromosome"/>
</dbReference>
<dbReference type="KEGG" id="rti:DC20_14710"/>
<evidence type="ECO:0000313" key="2">
    <source>
        <dbReference type="Proteomes" id="UP000061382"/>
    </source>
</evidence>
<dbReference type="EMBL" id="CP012643">
    <property type="protein sequence ID" value="ALI99997.1"/>
    <property type="molecule type" value="Genomic_DNA"/>
</dbReference>
<protein>
    <submittedName>
        <fullName evidence="1">Uncharacterized protein</fullName>
    </submittedName>
</protein>